<proteinExistence type="predicted"/>
<protein>
    <recommendedName>
        <fullName evidence="3">Polyketide cyclase</fullName>
    </recommendedName>
</protein>
<dbReference type="AlphaFoldDB" id="A0A0N8GQ98"/>
<dbReference type="RefSeq" id="WP_054521478.1">
    <property type="nucleotide sequence ID" value="NZ_LGKO01000004.1"/>
</dbReference>
<sequence>MTKIENSIMIHAPVEKVFDFMSKPENLPGIWPSLQEVRNVRPLPNGGYSYDWTYKMAGIRFDGRAEWIEFIKNERIVDKNESSIPSTFIWIFQEKEGVTQVTLKVDYTIPGSVTSKLAEPIIHKMNEHEAITVLANLKACMEG</sequence>
<evidence type="ECO:0000313" key="2">
    <source>
        <dbReference type="Proteomes" id="UP000050544"/>
    </source>
</evidence>
<comment type="caution">
    <text evidence="1">The sequence shown here is derived from an EMBL/GenBank/DDBJ whole genome shotgun (WGS) entry which is preliminary data.</text>
</comment>
<dbReference type="SUPFAM" id="SSF55961">
    <property type="entry name" value="Bet v1-like"/>
    <property type="match status" value="1"/>
</dbReference>
<dbReference type="Proteomes" id="UP000050544">
    <property type="component" value="Unassembled WGS sequence"/>
</dbReference>
<dbReference type="EMBL" id="LGKO01000004">
    <property type="protein sequence ID" value="KPL83098.1"/>
    <property type="molecule type" value="Genomic_DNA"/>
</dbReference>
<evidence type="ECO:0008006" key="3">
    <source>
        <dbReference type="Google" id="ProtNLM"/>
    </source>
</evidence>
<evidence type="ECO:0000313" key="1">
    <source>
        <dbReference type="EMBL" id="KPL83098.1"/>
    </source>
</evidence>
<dbReference type="Pfam" id="PF10604">
    <property type="entry name" value="Polyketide_cyc2"/>
    <property type="match status" value="1"/>
</dbReference>
<reference evidence="1 2" key="1">
    <citation type="submission" date="2015-07" db="EMBL/GenBank/DDBJ databases">
        <title>Whole genome sequence of Thermanaerothrix daxensis DSM 23592.</title>
        <authorList>
            <person name="Hemp J."/>
            <person name="Ward L.M."/>
            <person name="Pace L.A."/>
            <person name="Fischer W.W."/>
        </authorList>
    </citation>
    <scope>NUCLEOTIDE SEQUENCE [LARGE SCALE GENOMIC DNA]</scope>
    <source>
        <strain evidence="1 2">GNS-1</strain>
    </source>
</reference>
<dbReference type="OrthoDB" id="9797595at2"/>
<dbReference type="InterPro" id="IPR019587">
    <property type="entry name" value="Polyketide_cyclase/dehydratase"/>
</dbReference>
<organism evidence="1 2">
    <name type="scientific">Thermanaerothrix daxensis</name>
    <dbReference type="NCBI Taxonomy" id="869279"/>
    <lineage>
        <taxon>Bacteria</taxon>
        <taxon>Bacillati</taxon>
        <taxon>Chloroflexota</taxon>
        <taxon>Anaerolineae</taxon>
        <taxon>Anaerolineales</taxon>
        <taxon>Anaerolineaceae</taxon>
        <taxon>Thermanaerothrix</taxon>
    </lineage>
</organism>
<name>A0A0N8GQ98_9CHLR</name>
<dbReference type="CDD" id="cd07812">
    <property type="entry name" value="SRPBCC"/>
    <property type="match status" value="1"/>
</dbReference>
<dbReference type="InterPro" id="IPR023393">
    <property type="entry name" value="START-like_dom_sf"/>
</dbReference>
<keyword evidence="2" id="KW-1185">Reference proteome</keyword>
<dbReference type="STRING" id="869279.SE15_07385"/>
<gene>
    <name evidence="1" type="ORF">SE15_07385</name>
</gene>
<dbReference type="Gene3D" id="3.30.530.20">
    <property type="match status" value="1"/>
</dbReference>
<accession>A0A0N8GQ98</accession>